<name>Q8EMQ5_OCEIH</name>
<dbReference type="InterPro" id="IPR004381">
    <property type="entry name" value="Glycerate_kinase"/>
</dbReference>
<protein>
    <submittedName>
        <fullName evidence="5">Glycerate kinase</fullName>
    </submittedName>
</protein>
<dbReference type="AlphaFoldDB" id="Q8EMQ5"/>
<keyword evidence="2 4" id="KW-0808">Transferase</keyword>
<dbReference type="InterPro" id="IPR018197">
    <property type="entry name" value="Glycerate_kinase_RE-like"/>
</dbReference>
<evidence type="ECO:0000313" key="6">
    <source>
        <dbReference type="Proteomes" id="UP000000822"/>
    </source>
</evidence>
<keyword evidence="3 4" id="KW-0418">Kinase</keyword>
<dbReference type="PANTHER" id="PTHR21599">
    <property type="entry name" value="GLYCERATE KINASE"/>
    <property type="match status" value="1"/>
</dbReference>
<proteinExistence type="inferred from homology"/>
<comment type="similarity">
    <text evidence="1 4">Belongs to the glycerate kinase type-1 family.</text>
</comment>
<dbReference type="GO" id="GO:0031388">
    <property type="term" value="P:organic acid phosphorylation"/>
    <property type="evidence" value="ECO:0007669"/>
    <property type="project" value="UniProtKB-UniRule"/>
</dbReference>
<organism evidence="5 6">
    <name type="scientific">Oceanobacillus iheyensis (strain DSM 14371 / CIP 107618 / JCM 11309 / KCTC 3954 / HTE831)</name>
    <dbReference type="NCBI Taxonomy" id="221109"/>
    <lineage>
        <taxon>Bacteria</taxon>
        <taxon>Bacillati</taxon>
        <taxon>Bacillota</taxon>
        <taxon>Bacilli</taxon>
        <taxon>Bacillales</taxon>
        <taxon>Bacillaceae</taxon>
        <taxon>Oceanobacillus</taxon>
    </lineage>
</organism>
<dbReference type="NCBIfam" id="TIGR00045">
    <property type="entry name" value="glycerate kinase"/>
    <property type="match status" value="1"/>
</dbReference>
<dbReference type="EMBL" id="BA000028">
    <property type="protein sequence ID" value="BAC14742.1"/>
    <property type="molecule type" value="Genomic_DNA"/>
</dbReference>
<dbReference type="Gene3D" id="3.40.50.10350">
    <property type="entry name" value="Glycerate kinase, domain 1"/>
    <property type="match status" value="1"/>
</dbReference>
<dbReference type="PhylomeDB" id="Q8EMQ5"/>
<dbReference type="HOGENOM" id="CLU_028255_0_1_9"/>
<dbReference type="PIRSF" id="PIRSF006078">
    <property type="entry name" value="GlxK"/>
    <property type="match status" value="1"/>
</dbReference>
<keyword evidence="6" id="KW-1185">Reference proteome</keyword>
<evidence type="ECO:0000256" key="4">
    <source>
        <dbReference type="PIRNR" id="PIRNR006078"/>
    </source>
</evidence>
<dbReference type="GO" id="GO:0008887">
    <property type="term" value="F:glycerate kinase activity"/>
    <property type="evidence" value="ECO:0007669"/>
    <property type="project" value="UniProtKB-UniRule"/>
</dbReference>
<accession>Q8EMQ5</accession>
<gene>
    <name evidence="5" type="ordered locus">OB2786</name>
</gene>
<dbReference type="PANTHER" id="PTHR21599:SF0">
    <property type="entry name" value="GLYCERATE KINASE"/>
    <property type="match status" value="1"/>
</dbReference>
<sequence>MKKIVIAPDSFKESMTAKQAAVAIAKGIKTVFHQQLDLELIPMADGGEGTTQSLADALSGTIHSKIVNGPLGDPVTASYAISGDTKTAIIEMAEASGLALVPNEKRNPLKTSTYGTGQLIQAALDHNVEKIILGIGGSATNDGGAGVVEALGGRLLDSEGNSLPSNGGSLIHLNDIDVSNLDKRLQGVEIIVACDVDNPLLGEHGASAIYGPQKGADKKMVADLDSALSNYHDVVERVTKKSVKDIPGAGAAGGLGAGLLAVLQAKLEPGVEIVLKETNFHERVADADLVITGEGKIDGQTIYGKTPIGVAKAAKKFGVPVIALSGTLGADYEIVYDHGIDAAFSIVQGPCDLEDALENGPDYLEKLAGSVSRVLKI</sequence>
<dbReference type="Proteomes" id="UP000000822">
    <property type="component" value="Chromosome"/>
</dbReference>
<dbReference type="STRING" id="221109.gene:10735038"/>
<evidence type="ECO:0000256" key="1">
    <source>
        <dbReference type="ARBA" id="ARBA00006284"/>
    </source>
</evidence>
<reference evidence="5 6" key="1">
    <citation type="journal article" date="2001" name="FEMS Microbiol. Lett.">
        <title>Oceanobacillus iheyensis gen. nov., sp. nov., a deep-sea extremely halotolerant and alkaliphilic species isolated from a depth of 1050 m on the Iheya Ridge.</title>
        <authorList>
            <person name="Lu J."/>
            <person name="Nogi Y."/>
            <person name="Takami H."/>
        </authorList>
    </citation>
    <scope>NUCLEOTIDE SEQUENCE [LARGE SCALE GENOMIC DNA]</scope>
    <source>
        <strain evidence="6">DSM 14371 / CIP 107618 / JCM 11309 / KCTC 3954 / HTE831</strain>
    </source>
</reference>
<dbReference type="Pfam" id="PF02595">
    <property type="entry name" value="Gly_kinase"/>
    <property type="match status" value="1"/>
</dbReference>
<dbReference type="InterPro" id="IPR018193">
    <property type="entry name" value="Glyc_kinase_flavodox-like_fold"/>
</dbReference>
<dbReference type="InterPro" id="IPR036129">
    <property type="entry name" value="Glycerate_kinase_sf"/>
</dbReference>
<evidence type="ECO:0000256" key="3">
    <source>
        <dbReference type="ARBA" id="ARBA00022777"/>
    </source>
</evidence>
<dbReference type="SUPFAM" id="SSF110738">
    <property type="entry name" value="Glycerate kinase I"/>
    <property type="match status" value="1"/>
</dbReference>
<evidence type="ECO:0000256" key="2">
    <source>
        <dbReference type="ARBA" id="ARBA00022679"/>
    </source>
</evidence>
<dbReference type="Gene3D" id="3.90.1510.10">
    <property type="entry name" value="Glycerate kinase, domain 2"/>
    <property type="match status" value="1"/>
</dbReference>
<reference evidence="5 6" key="2">
    <citation type="journal article" date="2002" name="Nucleic Acids Res.">
        <title>Genome sequence of Oceanobacillus iheyensis isolated from the Iheya Ridge and its unexpected adaptive capabilities to extreme environments.</title>
        <authorList>
            <person name="Takami H."/>
            <person name="Takaki Y."/>
            <person name="Uchiyama I."/>
        </authorList>
    </citation>
    <scope>NUCLEOTIDE SEQUENCE [LARGE SCALE GENOMIC DNA]</scope>
    <source>
        <strain evidence="6">DSM 14371 / CIP 107618 / JCM 11309 / KCTC 3954 / HTE831</strain>
    </source>
</reference>
<dbReference type="KEGG" id="oih:OB2786"/>
<dbReference type="eggNOG" id="COG1929">
    <property type="taxonomic scope" value="Bacteria"/>
</dbReference>
<evidence type="ECO:0000313" key="5">
    <source>
        <dbReference type="EMBL" id="BAC14742.1"/>
    </source>
</evidence>